<dbReference type="NCBIfam" id="TIGR02937">
    <property type="entry name" value="sigma70-ECF"/>
    <property type="match status" value="1"/>
</dbReference>
<dbReference type="OrthoDB" id="5513017at2"/>
<dbReference type="EMBL" id="VIKR01000005">
    <property type="protein sequence ID" value="TQV72263.1"/>
    <property type="molecule type" value="Genomic_DNA"/>
</dbReference>
<evidence type="ECO:0000313" key="2">
    <source>
        <dbReference type="Proteomes" id="UP000317839"/>
    </source>
</evidence>
<accession>A0A545T4W8</accession>
<gene>
    <name evidence="1" type="ORF">FLL45_18770</name>
</gene>
<evidence type="ECO:0000313" key="1">
    <source>
        <dbReference type="EMBL" id="TQV72263.1"/>
    </source>
</evidence>
<sequence>MVENNRMDRKGIADYESYISDLSLICPTQLVKQAAAGDRLSIRELIKRITPTIQVSAAQTISNYSFQNESTHTHAEIADYCQDVFMHLFDKQCKVLLSWDPQKGMSLKSFISLITKRRVISCLRSHKKTDILDEKIINEKIDTLKTPNEQHRFSNHNFLINLIRALKDTISEQGYEVFVMLFLYEQSIEEVSKSTGLSKNAIYVWKNRIRNQARSIARDWDSVNNDMSSRQHIESKREVNVK</sequence>
<dbReference type="RefSeq" id="WP_142943593.1">
    <property type="nucleotide sequence ID" value="NZ_VIKR01000005.1"/>
</dbReference>
<dbReference type="Proteomes" id="UP000317839">
    <property type="component" value="Unassembled WGS sequence"/>
</dbReference>
<protein>
    <submittedName>
        <fullName evidence="1">Sigma-70 family RNA polymerase sigma factor</fullName>
    </submittedName>
</protein>
<dbReference type="SUPFAM" id="SSF88659">
    <property type="entry name" value="Sigma3 and sigma4 domains of RNA polymerase sigma factors"/>
    <property type="match status" value="1"/>
</dbReference>
<dbReference type="InterPro" id="IPR013325">
    <property type="entry name" value="RNA_pol_sigma_r2"/>
</dbReference>
<comment type="caution">
    <text evidence="1">The sequence shown here is derived from an EMBL/GenBank/DDBJ whole genome shotgun (WGS) entry which is preliminary data.</text>
</comment>
<dbReference type="Gene3D" id="1.10.1740.10">
    <property type="match status" value="1"/>
</dbReference>
<dbReference type="InterPro" id="IPR013324">
    <property type="entry name" value="RNA_pol_sigma_r3/r4-like"/>
</dbReference>
<dbReference type="SUPFAM" id="SSF88946">
    <property type="entry name" value="Sigma2 domain of RNA polymerase sigma factors"/>
    <property type="match status" value="1"/>
</dbReference>
<dbReference type="InterPro" id="IPR014284">
    <property type="entry name" value="RNA_pol_sigma-70_dom"/>
</dbReference>
<dbReference type="AlphaFoldDB" id="A0A545T4W8"/>
<reference evidence="1 2" key="1">
    <citation type="submission" date="2019-06" db="EMBL/GenBank/DDBJ databases">
        <title>Draft genome of Aliikangiella marina GYP-15.</title>
        <authorList>
            <person name="Wang G."/>
        </authorList>
    </citation>
    <scope>NUCLEOTIDE SEQUENCE [LARGE SCALE GENOMIC DNA]</scope>
    <source>
        <strain evidence="1 2">GYP-15</strain>
    </source>
</reference>
<name>A0A545T4W8_9GAMM</name>
<keyword evidence="2" id="KW-1185">Reference proteome</keyword>
<organism evidence="1 2">
    <name type="scientific">Aliikangiella marina</name>
    <dbReference type="NCBI Taxonomy" id="1712262"/>
    <lineage>
        <taxon>Bacteria</taxon>
        <taxon>Pseudomonadati</taxon>
        <taxon>Pseudomonadota</taxon>
        <taxon>Gammaproteobacteria</taxon>
        <taxon>Oceanospirillales</taxon>
        <taxon>Pleioneaceae</taxon>
        <taxon>Aliikangiella</taxon>
    </lineage>
</organism>
<dbReference type="GO" id="GO:0006352">
    <property type="term" value="P:DNA-templated transcription initiation"/>
    <property type="evidence" value="ECO:0007669"/>
    <property type="project" value="InterPro"/>
</dbReference>
<proteinExistence type="predicted"/>
<dbReference type="GO" id="GO:0003700">
    <property type="term" value="F:DNA-binding transcription factor activity"/>
    <property type="evidence" value="ECO:0007669"/>
    <property type="project" value="InterPro"/>
</dbReference>